<evidence type="ECO:0000313" key="2">
    <source>
        <dbReference type="EMBL" id="KAJ1083110.1"/>
    </source>
</evidence>
<dbReference type="EMBL" id="JANPWB010000016">
    <property type="protein sequence ID" value="KAJ1083110.1"/>
    <property type="molecule type" value="Genomic_DNA"/>
</dbReference>
<accession>A0AAV7KY20</accession>
<protein>
    <submittedName>
        <fullName evidence="2">Uncharacterized protein</fullName>
    </submittedName>
</protein>
<organism evidence="2 3">
    <name type="scientific">Pleurodeles waltl</name>
    <name type="common">Iberian ribbed newt</name>
    <dbReference type="NCBI Taxonomy" id="8319"/>
    <lineage>
        <taxon>Eukaryota</taxon>
        <taxon>Metazoa</taxon>
        <taxon>Chordata</taxon>
        <taxon>Craniata</taxon>
        <taxon>Vertebrata</taxon>
        <taxon>Euteleostomi</taxon>
        <taxon>Amphibia</taxon>
        <taxon>Batrachia</taxon>
        <taxon>Caudata</taxon>
        <taxon>Salamandroidea</taxon>
        <taxon>Salamandridae</taxon>
        <taxon>Pleurodelinae</taxon>
        <taxon>Pleurodeles</taxon>
    </lineage>
</organism>
<dbReference type="AlphaFoldDB" id="A0AAV7KY20"/>
<reference evidence="2" key="1">
    <citation type="journal article" date="2022" name="bioRxiv">
        <title>Sequencing and chromosome-scale assembly of the giantPleurodeles waltlgenome.</title>
        <authorList>
            <person name="Brown T."/>
            <person name="Elewa A."/>
            <person name="Iarovenko S."/>
            <person name="Subramanian E."/>
            <person name="Araus A.J."/>
            <person name="Petzold A."/>
            <person name="Susuki M."/>
            <person name="Suzuki K.-i.T."/>
            <person name="Hayashi T."/>
            <person name="Toyoda A."/>
            <person name="Oliveira C."/>
            <person name="Osipova E."/>
            <person name="Leigh N.D."/>
            <person name="Simon A."/>
            <person name="Yun M.H."/>
        </authorList>
    </citation>
    <scope>NUCLEOTIDE SEQUENCE</scope>
    <source>
        <strain evidence="2">20211129_DDA</strain>
        <tissue evidence="2">Liver</tissue>
    </source>
</reference>
<feature type="region of interest" description="Disordered" evidence="1">
    <location>
        <begin position="1"/>
        <end position="71"/>
    </location>
</feature>
<keyword evidence="3" id="KW-1185">Reference proteome</keyword>
<evidence type="ECO:0000313" key="3">
    <source>
        <dbReference type="Proteomes" id="UP001066276"/>
    </source>
</evidence>
<sequence length="116" mass="12735">MGKAAQQKPEQTGTGVGMDPNTRYADEAQSGKCSRKQRKPEKPRTGVRMDLNTRHAGEAQSGGAKRASDWGRSLNNYAFQGGVEARGVLRAAVSPHADAHFFSRRCRSLCSNRMER</sequence>
<comment type="caution">
    <text evidence="2">The sequence shown here is derived from an EMBL/GenBank/DDBJ whole genome shotgun (WGS) entry which is preliminary data.</text>
</comment>
<proteinExistence type="predicted"/>
<name>A0AAV7KY20_PLEWA</name>
<dbReference type="Proteomes" id="UP001066276">
    <property type="component" value="Chromosome 12"/>
</dbReference>
<gene>
    <name evidence="2" type="ORF">NDU88_003270</name>
</gene>
<evidence type="ECO:0000256" key="1">
    <source>
        <dbReference type="SAM" id="MobiDB-lite"/>
    </source>
</evidence>